<name>A0ABQ9A3B8_9ROSI</name>
<evidence type="ECO:0000313" key="1">
    <source>
        <dbReference type="EMBL" id="KAJ6322412.1"/>
    </source>
</evidence>
<keyword evidence="2" id="KW-1185">Reference proteome</keyword>
<gene>
    <name evidence="1" type="ORF">OIU77_012291</name>
</gene>
<reference evidence="1" key="1">
    <citation type="submission" date="2022-10" db="EMBL/GenBank/DDBJ databases">
        <authorList>
            <person name="Hyden B.L."/>
            <person name="Feng K."/>
            <person name="Yates T."/>
            <person name="Jawdy S."/>
            <person name="Smart L.B."/>
            <person name="Muchero W."/>
        </authorList>
    </citation>
    <scope>NUCLEOTIDE SEQUENCE</scope>
    <source>
        <tissue evidence="1">Shoot tip</tissue>
    </source>
</reference>
<dbReference type="Proteomes" id="UP001141253">
    <property type="component" value="Chromosome 8"/>
</dbReference>
<evidence type="ECO:0000313" key="2">
    <source>
        <dbReference type="Proteomes" id="UP001141253"/>
    </source>
</evidence>
<protein>
    <submittedName>
        <fullName evidence="1">Uncharacterized protein</fullName>
    </submittedName>
</protein>
<organism evidence="1 2">
    <name type="scientific">Salix suchowensis</name>
    <dbReference type="NCBI Taxonomy" id="1278906"/>
    <lineage>
        <taxon>Eukaryota</taxon>
        <taxon>Viridiplantae</taxon>
        <taxon>Streptophyta</taxon>
        <taxon>Embryophyta</taxon>
        <taxon>Tracheophyta</taxon>
        <taxon>Spermatophyta</taxon>
        <taxon>Magnoliopsida</taxon>
        <taxon>eudicotyledons</taxon>
        <taxon>Gunneridae</taxon>
        <taxon>Pentapetalae</taxon>
        <taxon>rosids</taxon>
        <taxon>fabids</taxon>
        <taxon>Malpighiales</taxon>
        <taxon>Salicaceae</taxon>
        <taxon>Saliceae</taxon>
        <taxon>Salix</taxon>
    </lineage>
</organism>
<dbReference type="EMBL" id="JAPFFI010000023">
    <property type="protein sequence ID" value="KAJ6322412.1"/>
    <property type="molecule type" value="Genomic_DNA"/>
</dbReference>
<reference evidence="1" key="2">
    <citation type="journal article" date="2023" name="Int. J. Mol. Sci.">
        <title>De Novo Assembly and Annotation of 11 Diverse Shrub Willow (Salix) Genomes Reveals Novel Gene Organization in Sex-Linked Regions.</title>
        <authorList>
            <person name="Hyden B."/>
            <person name="Feng K."/>
            <person name="Yates T.B."/>
            <person name="Jawdy S."/>
            <person name="Cereghino C."/>
            <person name="Smart L.B."/>
            <person name="Muchero W."/>
        </authorList>
    </citation>
    <scope>NUCLEOTIDE SEQUENCE</scope>
    <source>
        <tissue evidence="1">Shoot tip</tissue>
    </source>
</reference>
<proteinExistence type="predicted"/>
<sequence>MQVQNPSLFADLSGKKKDQKVETELSGKEAVIDKELLEAFRFFDWNQNWLHQGLRHEVDYTQLGKISFPRGGQGENCASVSSQLPLIRVAIVQVLFLVSNGLHQELVQSALLGSRV</sequence>
<accession>A0ABQ9A3B8</accession>
<comment type="caution">
    <text evidence="1">The sequence shown here is derived from an EMBL/GenBank/DDBJ whole genome shotgun (WGS) entry which is preliminary data.</text>
</comment>